<dbReference type="STRING" id="859194.MHF_0027"/>
<protein>
    <submittedName>
        <fullName evidence="1">Putative ABC-type phosphate transport system periplasmic phosphate binding protein</fullName>
    </submittedName>
</protein>
<dbReference type="Gene3D" id="3.40.190.10">
    <property type="entry name" value="Periplasmic binding protein-like II"/>
    <property type="match status" value="2"/>
</dbReference>
<name>F6FJC3_MYCHI</name>
<gene>
    <name evidence="1" type="ordered locus">MHF_0027</name>
</gene>
<reference evidence="1 2" key="1">
    <citation type="journal article" date="2011" name="J. Bacteriol.">
        <title>Complete genome sequences of two hemotropic Mycoplasmas, Mycoplasma haemofelis strain Ohio2 and Mycoplasma suis strain Illinois.</title>
        <authorList>
            <person name="Messick J.B."/>
            <person name="Santos A.P."/>
            <person name="Guimaraes A.M."/>
        </authorList>
    </citation>
    <scope>NUCLEOTIDE SEQUENCE [LARGE SCALE GENOMIC DNA]</scope>
    <source>
        <strain evidence="1 2">Ohio2</strain>
    </source>
</reference>
<evidence type="ECO:0000313" key="2">
    <source>
        <dbReference type="Proteomes" id="UP000007952"/>
    </source>
</evidence>
<dbReference type="SUPFAM" id="SSF53850">
    <property type="entry name" value="Periplasmic binding protein-like II"/>
    <property type="match status" value="1"/>
</dbReference>
<organism evidence="1 2">
    <name type="scientific">Mycoplasma haemofelis (strain Ohio2)</name>
    <dbReference type="NCBI Taxonomy" id="859194"/>
    <lineage>
        <taxon>Bacteria</taxon>
        <taxon>Bacillati</taxon>
        <taxon>Mycoplasmatota</taxon>
        <taxon>Mollicutes</taxon>
        <taxon>Mycoplasmataceae</taxon>
        <taxon>Mycoplasma</taxon>
    </lineage>
</organism>
<dbReference type="eggNOG" id="COG0226">
    <property type="taxonomic scope" value="Bacteria"/>
</dbReference>
<dbReference type="EMBL" id="CP002808">
    <property type="protein sequence ID" value="AEG72342.1"/>
    <property type="molecule type" value="Genomic_DNA"/>
</dbReference>
<dbReference type="HOGENOM" id="CLU_908582_0_0_14"/>
<dbReference type="Proteomes" id="UP000007952">
    <property type="component" value="Chromosome"/>
</dbReference>
<proteinExistence type="predicted"/>
<evidence type="ECO:0000313" key="1">
    <source>
        <dbReference type="EMBL" id="AEG72342.1"/>
    </source>
</evidence>
<dbReference type="KEGG" id="mhf:MHF_0027"/>
<reference key="2">
    <citation type="submission" date="2011-05" db="EMBL/GenBank/DDBJ databases">
        <title>The Genome of Mycoplasma haemofelis Strain Ohio2, a pathogenic hemoplasma of the cat.</title>
        <authorList>
            <person name="Santos A.P."/>
            <person name="Guimaraes A.M.S."/>
            <person name="SanMiguel P.J."/>
            <person name="Martin S.W."/>
            <person name="Messick J.B."/>
        </authorList>
    </citation>
    <scope>NUCLEOTIDE SEQUENCE</scope>
    <source>
        <strain>Ohio2</strain>
    </source>
</reference>
<dbReference type="AlphaFoldDB" id="F6FJC3"/>
<sequence>MSPFPPIRRICVWSGVGFVPTSMVYSTYGYKEGLRVYSFEGSASMKSAMDLLLFSYGTVEDIGINIQTIGSSGGLEKVLSGKTDFALVSHDVSEFKNGKYKTQWESKKIRTLTLAKELMTVVYKPPRGCHEDLVISKDNVNTFYSVFSGHRHSEMKGSHFSDLLKNDNVNQRCKVKIKAWVRSSGPTKSGTATAFVNNPILTSQTSHNEWLQKVKSPSYGNEVKTLFYAPESNALAFSHFVKNLREGSMIYLPSSFVFTNWSIIRKLGLKVAKFKQSESEISLSKHNFKSQSGKYNWERQFNLLYSVDTITGDSGKNKLVKYIAENVGSLEVLHLIPNNGCCNEIEKWDTTLNSSDQKSRK</sequence>
<accession>F6FJC3</accession>